<sequence length="130" mass="14348">MKEEILKVITMVQEGKIDSEKASELIAVLNEKETTASHNPSSDYLDKTLKIRVSSEEGDNVKVNLPVRLIKVGLRTGLSIAEKIPESAKYIKDINSQDIELILEAIENEMTGQIVEVTSPNGENVSVIIE</sequence>
<name>A0A8J2ZZI5_9BACL</name>
<dbReference type="RefSeq" id="WP_188498658.1">
    <property type="nucleotide sequence ID" value="NZ_BMFV01000033.1"/>
</dbReference>
<gene>
    <name evidence="2" type="ORF">GCM10007096_34810</name>
</gene>
<dbReference type="EMBL" id="BMFV01000033">
    <property type="protein sequence ID" value="GGH86638.1"/>
    <property type="molecule type" value="Genomic_DNA"/>
</dbReference>
<keyword evidence="3" id="KW-1185">Reference proteome</keyword>
<proteinExistence type="predicted"/>
<reference evidence="2" key="2">
    <citation type="submission" date="2020-09" db="EMBL/GenBank/DDBJ databases">
        <authorList>
            <person name="Sun Q."/>
            <person name="Zhou Y."/>
        </authorList>
    </citation>
    <scope>NUCLEOTIDE SEQUENCE</scope>
    <source>
        <strain evidence="2">CGMCC 1.12777</strain>
    </source>
</reference>
<protein>
    <recommendedName>
        <fullName evidence="1">YvlB/LiaX N-terminal domain-containing protein</fullName>
    </recommendedName>
</protein>
<comment type="caution">
    <text evidence="2">The sequence shown here is derived from an EMBL/GenBank/DDBJ whole genome shotgun (WGS) entry which is preliminary data.</text>
</comment>
<reference evidence="2" key="1">
    <citation type="journal article" date="2014" name="Int. J. Syst. Evol. Microbiol.">
        <title>Complete genome sequence of Corynebacterium casei LMG S-19264T (=DSM 44701T), isolated from a smear-ripened cheese.</title>
        <authorList>
            <consortium name="US DOE Joint Genome Institute (JGI-PGF)"/>
            <person name="Walter F."/>
            <person name="Albersmeier A."/>
            <person name="Kalinowski J."/>
            <person name="Ruckert C."/>
        </authorList>
    </citation>
    <scope>NUCLEOTIDE SEQUENCE</scope>
    <source>
        <strain evidence="2">CGMCC 1.12777</strain>
    </source>
</reference>
<feature type="domain" description="YvlB/LiaX N-terminal" evidence="1">
    <location>
        <begin position="3"/>
        <end position="33"/>
    </location>
</feature>
<organism evidence="2 3">
    <name type="scientific">Pullulanibacillus pueri</name>
    <dbReference type="NCBI Taxonomy" id="1437324"/>
    <lineage>
        <taxon>Bacteria</taxon>
        <taxon>Bacillati</taxon>
        <taxon>Bacillota</taxon>
        <taxon>Bacilli</taxon>
        <taxon>Bacillales</taxon>
        <taxon>Sporolactobacillaceae</taxon>
        <taxon>Pullulanibacillus</taxon>
    </lineage>
</organism>
<evidence type="ECO:0000313" key="2">
    <source>
        <dbReference type="EMBL" id="GGH86638.1"/>
    </source>
</evidence>
<accession>A0A8J2ZZI5</accession>
<dbReference type="Proteomes" id="UP000656813">
    <property type="component" value="Unassembled WGS sequence"/>
</dbReference>
<dbReference type="AlphaFoldDB" id="A0A8J2ZZI5"/>
<dbReference type="Pfam" id="PF22746">
    <property type="entry name" value="SHOCT-like_DUF2089-C"/>
    <property type="match status" value="1"/>
</dbReference>
<evidence type="ECO:0000259" key="1">
    <source>
        <dbReference type="Pfam" id="PF22746"/>
    </source>
</evidence>
<evidence type="ECO:0000313" key="3">
    <source>
        <dbReference type="Proteomes" id="UP000656813"/>
    </source>
</evidence>
<dbReference type="InterPro" id="IPR053959">
    <property type="entry name" value="YvlB/LiaX_N"/>
</dbReference>